<dbReference type="EMBL" id="LAZR01001546">
    <property type="protein sequence ID" value="KKN42948.1"/>
    <property type="molecule type" value="Genomic_DNA"/>
</dbReference>
<accession>A0A0F9TNH0</accession>
<proteinExistence type="predicted"/>
<evidence type="ECO:0000313" key="1">
    <source>
        <dbReference type="EMBL" id="KKN42948.1"/>
    </source>
</evidence>
<organism evidence="1">
    <name type="scientific">marine sediment metagenome</name>
    <dbReference type="NCBI Taxonomy" id="412755"/>
    <lineage>
        <taxon>unclassified sequences</taxon>
        <taxon>metagenomes</taxon>
        <taxon>ecological metagenomes</taxon>
    </lineage>
</organism>
<name>A0A0F9TNH0_9ZZZZ</name>
<comment type="caution">
    <text evidence="1">The sequence shown here is derived from an EMBL/GenBank/DDBJ whole genome shotgun (WGS) entry which is preliminary data.</text>
</comment>
<gene>
    <name evidence="1" type="ORF">LCGC14_0708080</name>
</gene>
<dbReference type="AlphaFoldDB" id="A0A0F9TNH0"/>
<reference evidence="1" key="1">
    <citation type="journal article" date="2015" name="Nature">
        <title>Complex archaea that bridge the gap between prokaryotes and eukaryotes.</title>
        <authorList>
            <person name="Spang A."/>
            <person name="Saw J.H."/>
            <person name="Jorgensen S.L."/>
            <person name="Zaremba-Niedzwiedzka K."/>
            <person name="Martijn J."/>
            <person name="Lind A.E."/>
            <person name="van Eijk R."/>
            <person name="Schleper C."/>
            <person name="Guy L."/>
            <person name="Ettema T.J."/>
        </authorList>
    </citation>
    <scope>NUCLEOTIDE SEQUENCE</scope>
</reference>
<sequence>MRNTEKIAQANTPEQLQAEKNLSKILKQEIVLFNCNELTFMFECLTSLKYTTIDADDEQEYNDQIDRILNKISRLNK</sequence>
<protein>
    <submittedName>
        <fullName evidence="1">Uncharacterized protein</fullName>
    </submittedName>
</protein>